<sequence length="282" mass="29948">MSERTSGSSAQVERWSAPGSEAVQRLKDELVVAHELGHALLGEVAGMTTLGFSLEFAAHDGSVAYPAGHARIRRDGAGPFEAAMGLAGGVLAQDLWAQLRGGGDDARRFVFRDTAEATAHDTGFIAMLEREHGVDRSAVFRAVEGALAQPEMRGALAELVLDVMRDVPRRRVRPVRIAVPGDYIRQVLERHGVARAAAIPNPPARADRGERAASEQKVREAARVPGIGRAVKSAAEAAHRGALGPGPSAERFLKRSLPAPARRPDDRTRAGRVTPAGPAPGR</sequence>
<dbReference type="EMBL" id="JAJAQC010000018">
    <property type="protein sequence ID" value="MDA0565137.1"/>
    <property type="molecule type" value="Genomic_DNA"/>
</dbReference>
<reference evidence="2" key="1">
    <citation type="submission" date="2021-10" db="EMBL/GenBank/DDBJ databases">
        <title>Streptomonospora sp. nov., isolated from mangrove soil.</title>
        <authorList>
            <person name="Chen X."/>
            <person name="Ge X."/>
            <person name="Liu W."/>
        </authorList>
    </citation>
    <scope>NUCLEOTIDE SEQUENCE</scope>
    <source>
        <strain evidence="2">S1-112</strain>
    </source>
</reference>
<evidence type="ECO:0000256" key="1">
    <source>
        <dbReference type="SAM" id="MobiDB-lite"/>
    </source>
</evidence>
<dbReference type="Proteomes" id="UP001140076">
    <property type="component" value="Unassembled WGS sequence"/>
</dbReference>
<comment type="caution">
    <text evidence="2">The sequence shown here is derived from an EMBL/GenBank/DDBJ whole genome shotgun (WGS) entry which is preliminary data.</text>
</comment>
<dbReference type="RefSeq" id="WP_270072418.1">
    <property type="nucleotide sequence ID" value="NZ_JAJAQC010000018.1"/>
</dbReference>
<name>A0A9X3SEN0_9ACTN</name>
<gene>
    <name evidence="2" type="ORF">LG943_12515</name>
</gene>
<keyword evidence="3" id="KW-1185">Reference proteome</keyword>
<feature type="region of interest" description="Disordered" evidence="1">
    <location>
        <begin position="231"/>
        <end position="282"/>
    </location>
</feature>
<evidence type="ECO:0000313" key="2">
    <source>
        <dbReference type="EMBL" id="MDA0565137.1"/>
    </source>
</evidence>
<dbReference type="AlphaFoldDB" id="A0A9X3SEN0"/>
<feature type="region of interest" description="Disordered" evidence="1">
    <location>
        <begin position="200"/>
        <end position="219"/>
    </location>
</feature>
<accession>A0A9X3SEN0</accession>
<protein>
    <submittedName>
        <fullName evidence="2">Uncharacterized protein</fullName>
    </submittedName>
</protein>
<proteinExistence type="predicted"/>
<organism evidence="2 3">
    <name type="scientific">Streptomonospora mangrovi</name>
    <dbReference type="NCBI Taxonomy" id="2883123"/>
    <lineage>
        <taxon>Bacteria</taxon>
        <taxon>Bacillati</taxon>
        <taxon>Actinomycetota</taxon>
        <taxon>Actinomycetes</taxon>
        <taxon>Streptosporangiales</taxon>
        <taxon>Nocardiopsidaceae</taxon>
        <taxon>Streptomonospora</taxon>
    </lineage>
</organism>
<evidence type="ECO:0000313" key="3">
    <source>
        <dbReference type="Proteomes" id="UP001140076"/>
    </source>
</evidence>
<feature type="compositionally biased region" description="Basic and acidic residues" evidence="1">
    <location>
        <begin position="205"/>
        <end position="219"/>
    </location>
</feature>